<name>A0A7U2MYE9_ASPFN</name>
<dbReference type="EMBL" id="CP044617">
    <property type="protein sequence ID" value="QRD92145.1"/>
    <property type="molecule type" value="Genomic_DNA"/>
</dbReference>
<dbReference type="PANTHER" id="PTHR46082">
    <property type="entry name" value="ATP/GTP-BINDING PROTEIN-RELATED"/>
    <property type="match status" value="1"/>
</dbReference>
<reference evidence="3" key="1">
    <citation type="journal article" date="2021" name="G3 (Bethesda)">
        <title>Chromosome assembled and annotated genome sequence of Aspergillus flavus NRRL 3357.</title>
        <authorList>
            <person name="Skerker J.M."/>
            <person name="Pianalto K.M."/>
            <person name="Mondo S.J."/>
            <person name="Yang K."/>
            <person name="Arkin A.P."/>
            <person name="Keller N.P."/>
            <person name="Grigoriev I.V."/>
            <person name="Louise Glass N.L."/>
        </authorList>
    </citation>
    <scope>NUCLEOTIDE SEQUENCE [LARGE SCALE GENOMIC DNA]</scope>
    <source>
        <strain evidence="3">ATCC 200026 / FGSC A1120 / IAM 13836 / NRRL 3357 / JCM 12722 / SRRC 167</strain>
    </source>
</reference>
<organism evidence="2 3">
    <name type="scientific">Aspergillus flavus (strain ATCC 200026 / FGSC A1120 / IAM 13836 / NRRL 3357 / JCM 12722 / SRRC 167)</name>
    <dbReference type="NCBI Taxonomy" id="332952"/>
    <lineage>
        <taxon>Eukaryota</taxon>
        <taxon>Fungi</taxon>
        <taxon>Dikarya</taxon>
        <taxon>Ascomycota</taxon>
        <taxon>Pezizomycotina</taxon>
        <taxon>Eurotiomycetes</taxon>
        <taxon>Eurotiomycetidae</taxon>
        <taxon>Eurotiales</taxon>
        <taxon>Aspergillaceae</taxon>
        <taxon>Aspergillus</taxon>
        <taxon>Aspergillus subgen. Circumdati</taxon>
    </lineage>
</organism>
<proteinExistence type="predicted"/>
<dbReference type="PANTHER" id="PTHR46082:SF11">
    <property type="entry name" value="AAA+ ATPASE DOMAIN-CONTAINING PROTEIN-RELATED"/>
    <property type="match status" value="1"/>
</dbReference>
<dbReference type="AlphaFoldDB" id="A0A7U2MYE9"/>
<dbReference type="GO" id="GO:0009116">
    <property type="term" value="P:nucleoside metabolic process"/>
    <property type="evidence" value="ECO:0007669"/>
    <property type="project" value="InterPro"/>
</dbReference>
<dbReference type="SUPFAM" id="SSF53167">
    <property type="entry name" value="Purine and uridine phosphorylases"/>
    <property type="match status" value="1"/>
</dbReference>
<dbReference type="Pfam" id="PF01048">
    <property type="entry name" value="PNP_UDP_1"/>
    <property type="match status" value="1"/>
</dbReference>
<evidence type="ECO:0000259" key="1">
    <source>
        <dbReference type="Pfam" id="PF01048"/>
    </source>
</evidence>
<accession>A0A7U2MYE9</accession>
<evidence type="ECO:0000313" key="3">
    <source>
        <dbReference type="Proteomes" id="UP000596276"/>
    </source>
</evidence>
<sequence>MATMKPSHHDYTVAWVCALPLEMTAAELMLKEIHDPLPQPPTDPNAYTLGKLGEHNVVIACLPSGVYGITSAAAVLAKMHSTFPSLRFALMVGIAGGVPSRSTDVRLGDVVVSIPSGTSGGVVQYDFGKTLPDGRFQRASSLNKPSQLLLNTVSKVRSKYAITEADIDGTISRILNTNERLKQQFSRPHRDWLFNAEYIHEGNHPDCLECDQTQLVKRASRDSSEPHIHYGLIASANQVMKGAKARDSLAQDSNVLCFEMEAAGLMDQLSCLVIRGICDYCDSHKNKEWQGYAALAAATYTRLLLAAVPSQENISHRNYALAQVNETLIRRQIAALRNLYVSLYQDQKKPEP</sequence>
<gene>
    <name evidence="2" type="ORF">F9C07_2104039</name>
</gene>
<dbReference type="InterPro" id="IPR035994">
    <property type="entry name" value="Nucleoside_phosphorylase_sf"/>
</dbReference>
<dbReference type="Gene3D" id="3.40.50.1580">
    <property type="entry name" value="Nucleoside phosphorylase domain"/>
    <property type="match status" value="1"/>
</dbReference>
<dbReference type="InterPro" id="IPR000845">
    <property type="entry name" value="Nucleoside_phosphorylase_d"/>
</dbReference>
<dbReference type="GO" id="GO:0003824">
    <property type="term" value="F:catalytic activity"/>
    <property type="evidence" value="ECO:0007669"/>
    <property type="project" value="InterPro"/>
</dbReference>
<protein>
    <submittedName>
        <fullName evidence="2">Nucleoside phosphorylase domain-containing protein</fullName>
    </submittedName>
</protein>
<dbReference type="VEuPathDB" id="FungiDB:AFLA_012912"/>
<dbReference type="InterPro" id="IPR053137">
    <property type="entry name" value="NLR-like"/>
</dbReference>
<dbReference type="VEuPathDB" id="FungiDB:F9C07_2104039"/>
<dbReference type="Proteomes" id="UP000596276">
    <property type="component" value="Chromosome 7"/>
</dbReference>
<evidence type="ECO:0000313" key="2">
    <source>
        <dbReference type="EMBL" id="QRD92145.1"/>
    </source>
</evidence>
<keyword evidence="3" id="KW-1185">Reference proteome</keyword>
<feature type="domain" description="Nucleoside phosphorylase" evidence="1">
    <location>
        <begin position="16"/>
        <end position="306"/>
    </location>
</feature>